<dbReference type="InterPro" id="IPR051911">
    <property type="entry name" value="SDR_oxidoreductase"/>
</dbReference>
<dbReference type="EMBL" id="JACRTI010000062">
    <property type="protein sequence ID" value="MBC8603513.1"/>
    <property type="molecule type" value="Genomic_DNA"/>
</dbReference>
<dbReference type="Gene3D" id="3.40.50.720">
    <property type="entry name" value="NAD(P)-binding Rossmann-like Domain"/>
    <property type="match status" value="1"/>
</dbReference>
<dbReference type="EMBL" id="QREV01000062">
    <property type="protein sequence ID" value="RDU47752.1"/>
    <property type="molecule type" value="Genomic_DNA"/>
</dbReference>
<name>A0A3D8HAT4_9BACT</name>
<dbReference type="Proteomes" id="UP000256321">
    <property type="component" value="Unassembled WGS sequence"/>
</dbReference>
<dbReference type="PANTHER" id="PTHR43976">
    <property type="entry name" value="SHORT CHAIN DEHYDROGENASE"/>
    <property type="match status" value="1"/>
</dbReference>
<evidence type="ECO:0000313" key="4">
    <source>
        <dbReference type="EMBL" id="MBC8603513.1"/>
    </source>
</evidence>
<dbReference type="InterPro" id="IPR036291">
    <property type="entry name" value="NAD(P)-bd_dom_sf"/>
</dbReference>
<dbReference type="Pfam" id="PF00106">
    <property type="entry name" value="adh_short"/>
    <property type="match status" value="1"/>
</dbReference>
<proteinExistence type="inferred from homology"/>
<sequence>MTDKQIILVTGASSGFGKITASLLAQQGHIVYGTSRKETTGIPEGVRMIKMDVIDAASIHEAIARIISEQGRIDVVVNNAGVGISGAIELATDEEIAWQMNTNFTGVTRVCSAVLPYMRKAGKGKIINISSIGGVIAVPFQGFYSASKFAVEGYSEALAVEVHPFGIQVCLVEPGDFNTNFTANRNISSATQEHPDYKETFARSMGIIEDAENNGSHPEKLGQVICKLVKAKRPAFRTKVGPFDQVLFARVKGFLPDKLVHAVIRFFYKIK</sequence>
<protein>
    <submittedName>
        <fullName evidence="5">SDR family NAD(P)-dependent oxidoreductase</fullName>
    </submittedName>
    <submittedName>
        <fullName evidence="4">SDR family oxidoreductase</fullName>
    </submittedName>
</protein>
<organism evidence="5 6">
    <name type="scientific">Parabacteroides acidifaciens</name>
    <dbReference type="NCBI Taxonomy" id="2290935"/>
    <lineage>
        <taxon>Bacteria</taxon>
        <taxon>Pseudomonadati</taxon>
        <taxon>Bacteroidota</taxon>
        <taxon>Bacteroidia</taxon>
        <taxon>Bacteroidales</taxon>
        <taxon>Tannerellaceae</taxon>
        <taxon>Parabacteroides</taxon>
    </lineage>
</organism>
<keyword evidence="2" id="KW-0560">Oxidoreductase</keyword>
<keyword evidence="7" id="KW-1185">Reference proteome</keyword>
<comment type="similarity">
    <text evidence="1 3">Belongs to the short-chain dehydrogenases/reductases (SDR) family.</text>
</comment>
<comment type="caution">
    <text evidence="5">The sequence shown here is derived from an EMBL/GenBank/DDBJ whole genome shotgun (WGS) entry which is preliminary data.</text>
</comment>
<dbReference type="SUPFAM" id="SSF51735">
    <property type="entry name" value="NAD(P)-binding Rossmann-fold domains"/>
    <property type="match status" value="1"/>
</dbReference>
<dbReference type="CDD" id="cd05374">
    <property type="entry name" value="17beta-HSD-like_SDR_c"/>
    <property type="match status" value="1"/>
</dbReference>
<dbReference type="PRINTS" id="PR00080">
    <property type="entry name" value="SDRFAMILY"/>
</dbReference>
<evidence type="ECO:0000313" key="6">
    <source>
        <dbReference type="Proteomes" id="UP000256321"/>
    </source>
</evidence>
<dbReference type="AlphaFoldDB" id="A0A3D8HAT4"/>
<dbReference type="PRINTS" id="PR00081">
    <property type="entry name" value="GDHRDH"/>
</dbReference>
<evidence type="ECO:0000313" key="7">
    <source>
        <dbReference type="Proteomes" id="UP000629596"/>
    </source>
</evidence>
<evidence type="ECO:0000313" key="5">
    <source>
        <dbReference type="EMBL" id="RDU47752.1"/>
    </source>
</evidence>
<gene>
    <name evidence="5" type="ORF">DWU89_17955</name>
    <name evidence="4" type="ORF">H8784_17525</name>
</gene>
<evidence type="ECO:0000256" key="2">
    <source>
        <dbReference type="ARBA" id="ARBA00023002"/>
    </source>
</evidence>
<evidence type="ECO:0000256" key="1">
    <source>
        <dbReference type="ARBA" id="ARBA00006484"/>
    </source>
</evidence>
<reference evidence="5 6" key="1">
    <citation type="submission" date="2018-07" db="EMBL/GenBank/DDBJ databases">
        <title>Parabacteroides acidifaciens nov. sp., isolated from human feces.</title>
        <authorList>
            <person name="Wang Y.J."/>
        </authorList>
    </citation>
    <scope>NUCLEOTIDE SEQUENCE [LARGE SCALE GENOMIC DNA]</scope>
    <source>
        <strain evidence="5 6">426-9</strain>
    </source>
</reference>
<dbReference type="InterPro" id="IPR020904">
    <property type="entry name" value="Sc_DH/Rdtase_CS"/>
</dbReference>
<dbReference type="RefSeq" id="WP_115501006.1">
    <property type="nucleotide sequence ID" value="NZ_JACRTI010000062.1"/>
</dbReference>
<accession>A0A3D8HAT4</accession>
<dbReference type="PANTHER" id="PTHR43976:SF16">
    <property type="entry name" value="SHORT-CHAIN DEHYDROGENASE_REDUCTASE FAMILY PROTEIN"/>
    <property type="match status" value="1"/>
</dbReference>
<dbReference type="PROSITE" id="PS00061">
    <property type="entry name" value="ADH_SHORT"/>
    <property type="match status" value="1"/>
</dbReference>
<dbReference type="InterPro" id="IPR002347">
    <property type="entry name" value="SDR_fam"/>
</dbReference>
<dbReference type="GO" id="GO:0016491">
    <property type="term" value="F:oxidoreductase activity"/>
    <property type="evidence" value="ECO:0007669"/>
    <property type="project" value="UniProtKB-KW"/>
</dbReference>
<evidence type="ECO:0000256" key="3">
    <source>
        <dbReference type="RuleBase" id="RU000363"/>
    </source>
</evidence>
<reference evidence="4 7" key="2">
    <citation type="submission" date="2020-08" db="EMBL/GenBank/DDBJ databases">
        <title>Genome public.</title>
        <authorList>
            <person name="Liu C."/>
            <person name="Sun Q."/>
        </authorList>
    </citation>
    <scope>NUCLEOTIDE SEQUENCE [LARGE SCALE GENOMIC DNA]</scope>
    <source>
        <strain evidence="4 7">426_9</strain>
    </source>
</reference>
<dbReference type="Proteomes" id="UP000629596">
    <property type="component" value="Unassembled WGS sequence"/>
</dbReference>